<dbReference type="AlphaFoldDB" id="A0A803QE36"/>
<keyword evidence="1" id="KW-0812">Transmembrane</keyword>
<evidence type="ECO:0000313" key="3">
    <source>
        <dbReference type="Proteomes" id="UP000596661"/>
    </source>
</evidence>
<reference evidence="2" key="1">
    <citation type="submission" date="2018-11" db="EMBL/GenBank/DDBJ databases">
        <authorList>
            <person name="Grassa J C."/>
        </authorList>
    </citation>
    <scope>NUCLEOTIDE SEQUENCE [LARGE SCALE GENOMIC DNA]</scope>
</reference>
<reference evidence="2" key="2">
    <citation type="submission" date="2021-03" db="UniProtKB">
        <authorList>
            <consortium name="EnsemblPlants"/>
        </authorList>
    </citation>
    <scope>IDENTIFICATION</scope>
</reference>
<feature type="transmembrane region" description="Helical" evidence="1">
    <location>
        <begin position="9"/>
        <end position="29"/>
    </location>
</feature>
<sequence>MHPNRIKRFCCNFLSLQLAIIKSFLLLQLSSPPNIMILLRLAVMSFGIYYGLWVYDVQTLKWKIMGSNTPMRSLKNKKFDIENKYYNSEDIKLVDVPEMNCTIANEPYP</sequence>
<keyword evidence="1" id="KW-1133">Transmembrane helix</keyword>
<accession>A0A803QE36</accession>
<dbReference type="Gramene" id="evm.model.09.1329">
    <property type="protein sequence ID" value="cds.evm.model.09.1329"/>
    <property type="gene ID" value="evm.TU.09.1329"/>
</dbReference>
<proteinExistence type="predicted"/>
<keyword evidence="1" id="KW-0472">Membrane</keyword>
<keyword evidence="3" id="KW-1185">Reference proteome</keyword>
<evidence type="ECO:0000256" key="1">
    <source>
        <dbReference type="SAM" id="Phobius"/>
    </source>
</evidence>
<dbReference type="EnsemblPlants" id="evm.model.09.1329">
    <property type="protein sequence ID" value="cds.evm.model.09.1329"/>
    <property type="gene ID" value="evm.TU.09.1329"/>
</dbReference>
<organism evidence="2 3">
    <name type="scientific">Cannabis sativa</name>
    <name type="common">Hemp</name>
    <name type="synonym">Marijuana</name>
    <dbReference type="NCBI Taxonomy" id="3483"/>
    <lineage>
        <taxon>Eukaryota</taxon>
        <taxon>Viridiplantae</taxon>
        <taxon>Streptophyta</taxon>
        <taxon>Embryophyta</taxon>
        <taxon>Tracheophyta</taxon>
        <taxon>Spermatophyta</taxon>
        <taxon>Magnoliopsida</taxon>
        <taxon>eudicotyledons</taxon>
        <taxon>Gunneridae</taxon>
        <taxon>Pentapetalae</taxon>
        <taxon>rosids</taxon>
        <taxon>fabids</taxon>
        <taxon>Rosales</taxon>
        <taxon>Cannabaceae</taxon>
        <taxon>Cannabis</taxon>
    </lineage>
</organism>
<dbReference type="EMBL" id="UZAU01000766">
    <property type="status" value="NOT_ANNOTATED_CDS"/>
    <property type="molecule type" value="Genomic_DNA"/>
</dbReference>
<protein>
    <submittedName>
        <fullName evidence="2">Uncharacterized protein</fullName>
    </submittedName>
</protein>
<dbReference type="Proteomes" id="UP000596661">
    <property type="component" value="Chromosome 9"/>
</dbReference>
<evidence type="ECO:0000313" key="2">
    <source>
        <dbReference type="EnsemblPlants" id="cds.evm.model.09.1329"/>
    </source>
</evidence>
<name>A0A803QE36_CANSA</name>
<feature type="transmembrane region" description="Helical" evidence="1">
    <location>
        <begin position="35"/>
        <end position="55"/>
    </location>
</feature>